<dbReference type="VEuPathDB" id="AmoebaDB:NF0006320"/>
<accession>A0A6A5C0F7</accession>
<evidence type="ECO:0000313" key="9">
    <source>
        <dbReference type="EMBL" id="KAF0978649.1"/>
    </source>
</evidence>
<name>A0A6A5C0F7_NAEFO</name>
<feature type="region of interest" description="Disordered" evidence="6">
    <location>
        <begin position="1"/>
        <end position="87"/>
    </location>
</feature>
<dbReference type="VEuPathDB" id="AmoebaDB:NfTy_041440"/>
<keyword evidence="4" id="KW-0235">DNA replication</keyword>
<dbReference type="InterPro" id="IPR054300">
    <property type="entry name" value="OB_DPOA2"/>
</dbReference>
<evidence type="ECO:0000256" key="1">
    <source>
        <dbReference type="ARBA" id="ARBA00004123"/>
    </source>
</evidence>
<evidence type="ECO:0000259" key="8">
    <source>
        <dbReference type="Pfam" id="PF22062"/>
    </source>
</evidence>
<dbReference type="InterPro" id="IPR016722">
    <property type="entry name" value="DNA_pol_alpha_bsu"/>
</dbReference>
<feature type="domain" description="DNA polymerase alpha subunit B OB" evidence="8">
    <location>
        <begin position="159"/>
        <end position="272"/>
    </location>
</feature>
<keyword evidence="10" id="KW-1185">Reference proteome</keyword>
<dbReference type="GO" id="GO:0003677">
    <property type="term" value="F:DNA binding"/>
    <property type="evidence" value="ECO:0007669"/>
    <property type="project" value="InterPro"/>
</dbReference>
<dbReference type="GO" id="GO:0006270">
    <property type="term" value="P:DNA replication initiation"/>
    <property type="evidence" value="ECO:0007669"/>
    <property type="project" value="TreeGrafter"/>
</dbReference>
<feature type="compositionally biased region" description="Polar residues" evidence="6">
    <location>
        <begin position="37"/>
        <end position="59"/>
    </location>
</feature>
<comment type="caution">
    <text evidence="9">The sequence shown here is derived from an EMBL/GenBank/DDBJ whole genome shotgun (WGS) entry which is preliminary data.</text>
</comment>
<dbReference type="AlphaFoldDB" id="A0A6A5C0F7"/>
<evidence type="ECO:0000313" key="10">
    <source>
        <dbReference type="Proteomes" id="UP000444721"/>
    </source>
</evidence>
<dbReference type="Pfam" id="PF04042">
    <property type="entry name" value="DNA_pol_E_B"/>
    <property type="match status" value="1"/>
</dbReference>
<evidence type="ECO:0000256" key="5">
    <source>
        <dbReference type="ARBA" id="ARBA00023242"/>
    </source>
</evidence>
<evidence type="ECO:0000256" key="2">
    <source>
        <dbReference type="ARBA" id="ARBA00007299"/>
    </source>
</evidence>
<feature type="compositionally biased region" description="Polar residues" evidence="6">
    <location>
        <begin position="10"/>
        <end position="19"/>
    </location>
</feature>
<evidence type="ECO:0000259" key="7">
    <source>
        <dbReference type="Pfam" id="PF04042"/>
    </source>
</evidence>
<organism evidence="9 10">
    <name type="scientific">Naegleria fowleri</name>
    <name type="common">Brain eating amoeba</name>
    <dbReference type="NCBI Taxonomy" id="5763"/>
    <lineage>
        <taxon>Eukaryota</taxon>
        <taxon>Discoba</taxon>
        <taxon>Heterolobosea</taxon>
        <taxon>Tetramitia</taxon>
        <taxon>Eutetramitia</taxon>
        <taxon>Vahlkampfiidae</taxon>
        <taxon>Naegleria</taxon>
    </lineage>
</organism>
<reference evidence="9 10" key="1">
    <citation type="journal article" date="2019" name="Sci. Rep.">
        <title>Nanopore sequencing improves the draft genome of the human pathogenic amoeba Naegleria fowleri.</title>
        <authorList>
            <person name="Liechti N."/>
            <person name="Schurch N."/>
            <person name="Bruggmann R."/>
            <person name="Wittwer M."/>
        </authorList>
    </citation>
    <scope>NUCLEOTIDE SEQUENCE [LARGE SCALE GENOMIC DNA]</scope>
    <source>
        <strain evidence="9 10">ATCC 30894</strain>
    </source>
</reference>
<proteinExistence type="inferred from homology"/>
<comment type="similarity">
    <text evidence="2">Belongs to the DNA polymerase alpha subunit B family.</text>
</comment>
<evidence type="ECO:0000256" key="4">
    <source>
        <dbReference type="ARBA" id="ARBA00022705"/>
    </source>
</evidence>
<dbReference type="Gene3D" id="3.60.21.60">
    <property type="match status" value="2"/>
</dbReference>
<dbReference type="OrthoDB" id="336885at2759"/>
<dbReference type="GeneID" id="68109687"/>
<protein>
    <recommendedName>
        <fullName evidence="3">DNA polymerase alpha subunit B</fullName>
    </recommendedName>
</protein>
<gene>
    <name evidence="9" type="ORF">FDP41_002469</name>
</gene>
<dbReference type="OMA" id="PFLDIEH"/>
<comment type="subcellular location">
    <subcellularLocation>
        <location evidence="1">Nucleus</location>
    </subcellularLocation>
</comment>
<dbReference type="PIRSF" id="PIRSF018300">
    <property type="entry name" value="DNA_pol_alph_2"/>
    <property type="match status" value="1"/>
</dbReference>
<dbReference type="Pfam" id="PF22062">
    <property type="entry name" value="OB_DPOA2"/>
    <property type="match status" value="1"/>
</dbReference>
<evidence type="ECO:0000256" key="6">
    <source>
        <dbReference type="SAM" id="MobiDB-lite"/>
    </source>
</evidence>
<dbReference type="GO" id="GO:0005658">
    <property type="term" value="C:alpha DNA polymerase:primase complex"/>
    <property type="evidence" value="ECO:0007669"/>
    <property type="project" value="TreeGrafter"/>
</dbReference>
<dbReference type="PANTHER" id="PTHR23061:SF12">
    <property type="entry name" value="DNA POLYMERASE ALPHA SUBUNIT B"/>
    <property type="match status" value="1"/>
</dbReference>
<dbReference type="RefSeq" id="XP_044563362.1">
    <property type="nucleotide sequence ID" value="XM_044705666.1"/>
</dbReference>
<dbReference type="Proteomes" id="UP000444721">
    <property type="component" value="Unassembled WGS sequence"/>
</dbReference>
<evidence type="ECO:0000256" key="3">
    <source>
        <dbReference type="ARBA" id="ARBA00018596"/>
    </source>
</evidence>
<dbReference type="VEuPathDB" id="AmoebaDB:FDP41_002469"/>
<keyword evidence="5" id="KW-0539">Nucleus</keyword>
<sequence>MSKPNDIGSYITSLFSSKPSAAHDSKKTKQTKKKTNSEVSSRNATTSLSNQQESTSDNNAMMDDDNYHSVNNHNNNNGSTTSPNRHRSKKVVLMTSLEQARTANSLVDWKDRTNQGKILLEFGNSEIETLPSIDSEVKIVKPTKSGSVKYMYDKLHKQSNVLLDRLEEVGSKILEYYGFESSKPLNYYSDQTEIYIGRILSETVGGDDQLNSSSILLEGLANAETSDCKIVKLNFEKFSLESSKAQTLFPGQIVAVKGLMTVQFLRVEKIYTGAPLLHKSLSAEETHKTTDKTKADKSKLKIMAACGPFTLRHNILYNPLKDLVTLVDTIEPNVLILIGPFLSDDNALVNSGFLEETFDEVFEERVLERLRSIETNCKVILIPSLKDVNSDFVFPQPPLDVSDNKIQSFSNPCTFTVSSSSGDVKIGVTSIDVIKDIKEKEYTFGYVEDQTQHLYKTVLEQGYYYPRMLPTEDVPLDYSLAHGTKTSLKIEDSPDLLILPSDQSSQFCTVIDQTLVINPTRLCCNENRKEGSYAIIEIVANDTSSLPLDKRMHVQIVNI</sequence>
<dbReference type="InterPro" id="IPR007185">
    <property type="entry name" value="DNA_pol_a/d/e_bsu"/>
</dbReference>
<dbReference type="EMBL" id="VFQX01000029">
    <property type="protein sequence ID" value="KAF0978649.1"/>
    <property type="molecule type" value="Genomic_DNA"/>
</dbReference>
<dbReference type="PANTHER" id="PTHR23061">
    <property type="entry name" value="DNA POLYMERASE 2 ALPHA 70 KDA SUBUNIT"/>
    <property type="match status" value="1"/>
</dbReference>
<feature type="domain" description="DNA polymerase alpha/delta/epsilon subunit B" evidence="7">
    <location>
        <begin position="302"/>
        <end position="508"/>
    </location>
</feature>